<organism evidence="2 3">
    <name type="scientific">Musa acuminata subsp. malaccensis</name>
    <name type="common">Wild banana</name>
    <name type="synonym">Musa malaccensis</name>
    <dbReference type="NCBI Taxonomy" id="214687"/>
    <lineage>
        <taxon>Eukaryota</taxon>
        <taxon>Viridiplantae</taxon>
        <taxon>Streptophyta</taxon>
        <taxon>Embryophyta</taxon>
        <taxon>Tracheophyta</taxon>
        <taxon>Spermatophyta</taxon>
        <taxon>Magnoliopsida</taxon>
        <taxon>Liliopsida</taxon>
        <taxon>Zingiberales</taxon>
        <taxon>Musaceae</taxon>
        <taxon>Musa</taxon>
    </lineage>
</organism>
<dbReference type="EnsemblPlants" id="Ma07_t06400.1">
    <property type="protein sequence ID" value="Ma07_p06400.1"/>
    <property type="gene ID" value="Ma07_g06400"/>
</dbReference>
<evidence type="ECO:0000313" key="2">
    <source>
        <dbReference type="EnsemblPlants" id="Ma07_p06400.1"/>
    </source>
</evidence>
<dbReference type="Gramene" id="Ma07_t06400.1">
    <property type="protein sequence ID" value="Ma07_p06400.1"/>
    <property type="gene ID" value="Ma07_g06400"/>
</dbReference>
<dbReference type="PROSITE" id="PS51925">
    <property type="entry name" value="SWIB_MDM2"/>
    <property type="match status" value="1"/>
</dbReference>
<name>A0A804JSU8_MUSAM</name>
<dbReference type="InterPro" id="IPR036885">
    <property type="entry name" value="SWIB_MDM2_dom_sf"/>
</dbReference>
<accession>A0A804JSU8</accession>
<dbReference type="InParanoid" id="A0A804JSU8"/>
<dbReference type="AlphaFoldDB" id="A0A804JSU8"/>
<dbReference type="InterPro" id="IPR003121">
    <property type="entry name" value="SWIB_MDM2_domain"/>
</dbReference>
<proteinExistence type="predicted"/>
<dbReference type="Pfam" id="PF02201">
    <property type="entry name" value="SWIB"/>
    <property type="match status" value="1"/>
</dbReference>
<feature type="domain" description="DM2" evidence="1">
    <location>
        <begin position="1"/>
        <end position="58"/>
    </location>
</feature>
<sequence>MLQSEALSRVRDYINANQLYHDSSNTSVLCGSKLEELFGCESIPFSGISDMLANHLFRKS</sequence>
<evidence type="ECO:0000259" key="1">
    <source>
        <dbReference type="PROSITE" id="PS51925"/>
    </source>
</evidence>
<evidence type="ECO:0000313" key="3">
    <source>
        <dbReference type="Proteomes" id="UP000012960"/>
    </source>
</evidence>
<dbReference type="Proteomes" id="UP000012960">
    <property type="component" value="Unplaced"/>
</dbReference>
<reference evidence="2" key="1">
    <citation type="submission" date="2021-05" db="UniProtKB">
        <authorList>
            <consortium name="EnsemblPlants"/>
        </authorList>
    </citation>
    <scope>IDENTIFICATION</scope>
    <source>
        <strain evidence="2">subsp. malaccensis</strain>
    </source>
</reference>
<protein>
    <recommendedName>
        <fullName evidence="1">DM2 domain-containing protein</fullName>
    </recommendedName>
</protein>
<dbReference type="Gene3D" id="1.10.245.10">
    <property type="entry name" value="SWIB/MDM2 domain"/>
    <property type="match status" value="1"/>
</dbReference>
<dbReference type="SUPFAM" id="SSF47592">
    <property type="entry name" value="SWIB/MDM2 domain"/>
    <property type="match status" value="1"/>
</dbReference>
<keyword evidence="3" id="KW-1185">Reference proteome</keyword>